<protein>
    <recommendedName>
        <fullName evidence="3">Glycosyl transferase family 9 (Putative heptosyltransferase)</fullName>
    </recommendedName>
</protein>
<organism evidence="1 2">
    <name type="scientific">Burkholderia pyrrocinia</name>
    <name type="common">Pseudomonas pyrrocinia</name>
    <dbReference type="NCBI Taxonomy" id="60550"/>
    <lineage>
        <taxon>Bacteria</taxon>
        <taxon>Pseudomonadati</taxon>
        <taxon>Pseudomonadota</taxon>
        <taxon>Betaproteobacteria</taxon>
        <taxon>Burkholderiales</taxon>
        <taxon>Burkholderiaceae</taxon>
        <taxon>Burkholderia</taxon>
        <taxon>Burkholderia cepacia complex</taxon>
    </lineage>
</organism>
<dbReference type="InterPro" id="IPR011990">
    <property type="entry name" value="TPR-like_helical_dom_sf"/>
</dbReference>
<sequence>MTPDNPVSEVQRLVQRGAIDEARRVLDNLGATDGTSAQYFHACAQFHYFLGEFEEAVDRCLTVTQRAPGYTNHRLIFFHACAHLGRIDLIDAQFEALVLGLNEWERQQVLLEILTISGRDDEAIARSASYQAAHQAGAIPHATAIQLRKSRSTSLMRAHGIAAGLGEYASSFTSRSAVAAIYGINDPGYWCGDTPLPRVLRYIRGGGFGDWIQFLRYRALLAQVGTELICHEPWPCPDINPAWLNDYRDVGARDLLAPLAGNAPLDDMWATPFSLFTAMFPLAGYLPAQRAMVESTPSPELSEQVERIRRAARGRPRCALFWSSNESAHGDFAWKSLRLHQIRPLLENQEMHWIVFQRGLEMQRWLADDLSQTTTNLDSTTDLHALAELLSAAADVVISVDSGPLHLAASLNLPTILLSPLHGDWRYERLPTSTPWYPGVRIVRQPAIGAWDATVADARWLLDGWCRTGRLA</sequence>
<dbReference type="SUPFAM" id="SSF48452">
    <property type="entry name" value="TPR-like"/>
    <property type="match status" value="1"/>
</dbReference>
<dbReference type="Gene3D" id="3.40.50.2000">
    <property type="entry name" value="Glycogen Phosphorylase B"/>
    <property type="match status" value="1"/>
</dbReference>
<dbReference type="InterPro" id="IPR002201">
    <property type="entry name" value="Glyco_trans_9"/>
</dbReference>
<dbReference type="GO" id="GO:0016757">
    <property type="term" value="F:glycosyltransferase activity"/>
    <property type="evidence" value="ECO:0007669"/>
    <property type="project" value="InterPro"/>
</dbReference>
<dbReference type="SUPFAM" id="SSF53756">
    <property type="entry name" value="UDP-Glycosyltransferase/glycogen phosphorylase"/>
    <property type="match status" value="1"/>
</dbReference>
<accession>A0A2Z5N9Q9</accession>
<name>A0A2Z5N9Q9_BURPY</name>
<dbReference type="RefSeq" id="WP_114181929.1">
    <property type="nucleotide sequence ID" value="NZ_CP024904.1"/>
</dbReference>
<dbReference type="Gene3D" id="1.25.40.10">
    <property type="entry name" value="Tetratricopeptide repeat domain"/>
    <property type="match status" value="1"/>
</dbReference>
<dbReference type="EMBL" id="CP024904">
    <property type="protein sequence ID" value="AXF25564.1"/>
    <property type="molecule type" value="Genomic_DNA"/>
</dbReference>
<reference evidence="1 2" key="1">
    <citation type="journal article" date="2018" name="ISME J.">
        <title>Involvement of Burkholderiaceae and sulfurous volatiles in disease-suppressive soils.</title>
        <authorList>
            <person name="Carrion V.J."/>
            <person name="Cordovez V."/>
            <person name="Tyc O."/>
            <person name="Etalo D.W."/>
            <person name="de Bruijn I."/>
            <person name="de Jager V.C."/>
            <person name="Medema M.H."/>
            <person name="Eberl L."/>
            <person name="Raaijmakers J.M."/>
        </authorList>
    </citation>
    <scope>NUCLEOTIDE SEQUENCE [LARGE SCALE GENOMIC DNA]</scope>
    <source>
        <strain evidence="2">mHSR5</strain>
    </source>
</reference>
<evidence type="ECO:0000313" key="1">
    <source>
        <dbReference type="EMBL" id="AXF25564.1"/>
    </source>
</evidence>
<dbReference type="OrthoDB" id="9814129at2"/>
<evidence type="ECO:0008006" key="3">
    <source>
        <dbReference type="Google" id="ProtNLM"/>
    </source>
</evidence>
<dbReference type="AlphaFoldDB" id="A0A2Z5N9Q9"/>
<gene>
    <name evidence="1" type="ORF">CUJ89_34480</name>
</gene>
<proteinExistence type="predicted"/>
<dbReference type="Pfam" id="PF01075">
    <property type="entry name" value="Glyco_transf_9"/>
    <property type="match status" value="1"/>
</dbReference>
<dbReference type="Proteomes" id="UP000253104">
    <property type="component" value="Chromosome mHSR5_C"/>
</dbReference>
<evidence type="ECO:0000313" key="2">
    <source>
        <dbReference type="Proteomes" id="UP000253104"/>
    </source>
</evidence>